<dbReference type="GO" id="GO:0006508">
    <property type="term" value="P:proteolysis"/>
    <property type="evidence" value="ECO:0007669"/>
    <property type="project" value="UniProtKB-KW"/>
</dbReference>
<evidence type="ECO:0000259" key="8">
    <source>
        <dbReference type="Pfam" id="PF01551"/>
    </source>
</evidence>
<dbReference type="PANTHER" id="PTHR21666">
    <property type="entry name" value="PEPTIDASE-RELATED"/>
    <property type="match status" value="1"/>
</dbReference>
<proteinExistence type="predicted"/>
<dbReference type="FunFam" id="2.70.70.10:FF:000006">
    <property type="entry name" value="M23 family peptidase"/>
    <property type="match status" value="1"/>
</dbReference>
<dbReference type="InterPro" id="IPR011055">
    <property type="entry name" value="Dup_hybrid_motif"/>
</dbReference>
<dbReference type="OrthoDB" id="9815245at2"/>
<evidence type="ECO:0000256" key="4">
    <source>
        <dbReference type="ARBA" id="ARBA00022801"/>
    </source>
</evidence>
<comment type="cofactor">
    <cofactor evidence="1">
        <name>Zn(2+)</name>
        <dbReference type="ChEBI" id="CHEBI:29105"/>
    </cofactor>
</comment>
<sequence>MSKIAAAFRRLTILVAMLVAPVAVQAETAQAEAAGQFHALFMSWKKLDAMEKGVISIPSIKPLADFTFTSAFGVRRDPFRGGAAMHAGIDLASKTGTPIYATADGMVNRAEWFGGYGNCVEVEHGKGISTRYGHMSKIVAHPGQRVHRGDLIGYVGSTGRSTGPHLHYEVRIDGRAVNPIPFLESANYIMAMKDRVSAPVAQGGPEDEAQD</sequence>
<dbReference type="InterPro" id="IPR050570">
    <property type="entry name" value="Cell_wall_metabolism_enzyme"/>
</dbReference>
<keyword evidence="7" id="KW-0732">Signal</keyword>
<feature type="domain" description="M23ase beta-sheet core" evidence="8">
    <location>
        <begin position="85"/>
        <end position="179"/>
    </location>
</feature>
<evidence type="ECO:0000256" key="1">
    <source>
        <dbReference type="ARBA" id="ARBA00001947"/>
    </source>
</evidence>
<evidence type="ECO:0000256" key="7">
    <source>
        <dbReference type="SAM" id="SignalP"/>
    </source>
</evidence>
<evidence type="ECO:0000256" key="5">
    <source>
        <dbReference type="ARBA" id="ARBA00022833"/>
    </source>
</evidence>
<keyword evidence="2" id="KW-0645">Protease</keyword>
<evidence type="ECO:0000256" key="2">
    <source>
        <dbReference type="ARBA" id="ARBA00022670"/>
    </source>
</evidence>
<keyword evidence="10" id="KW-1185">Reference proteome</keyword>
<dbReference type="RefSeq" id="WP_127745246.1">
    <property type="nucleotide sequence ID" value="NZ_SACN01000002.1"/>
</dbReference>
<reference evidence="9 10" key="1">
    <citation type="submission" date="2019-01" db="EMBL/GenBank/DDBJ databases">
        <authorList>
            <person name="Chen W.-M."/>
        </authorList>
    </citation>
    <scope>NUCLEOTIDE SEQUENCE [LARGE SCALE GENOMIC DNA]</scope>
    <source>
        <strain evidence="9 10">CCP-7</strain>
    </source>
</reference>
<keyword evidence="4" id="KW-0378">Hydrolase</keyword>
<dbReference type="Gene3D" id="2.70.70.10">
    <property type="entry name" value="Glucose Permease (Domain IIA)"/>
    <property type="match status" value="1"/>
</dbReference>
<dbReference type="InterPro" id="IPR016047">
    <property type="entry name" value="M23ase_b-sheet_dom"/>
</dbReference>
<gene>
    <name evidence="9" type="ORF">EOD43_17125</name>
</gene>
<organism evidence="9 10">
    <name type="scientific">Sphingomonas crocodyli</name>
    <dbReference type="NCBI Taxonomy" id="1979270"/>
    <lineage>
        <taxon>Bacteria</taxon>
        <taxon>Pseudomonadati</taxon>
        <taxon>Pseudomonadota</taxon>
        <taxon>Alphaproteobacteria</taxon>
        <taxon>Sphingomonadales</taxon>
        <taxon>Sphingomonadaceae</taxon>
        <taxon>Sphingomonas</taxon>
    </lineage>
</organism>
<dbReference type="SUPFAM" id="SSF51261">
    <property type="entry name" value="Duplicated hybrid motif"/>
    <property type="match status" value="1"/>
</dbReference>
<dbReference type="Pfam" id="PF01551">
    <property type="entry name" value="Peptidase_M23"/>
    <property type="match status" value="1"/>
</dbReference>
<evidence type="ECO:0000256" key="3">
    <source>
        <dbReference type="ARBA" id="ARBA00022723"/>
    </source>
</evidence>
<evidence type="ECO:0000313" key="10">
    <source>
        <dbReference type="Proteomes" id="UP000282971"/>
    </source>
</evidence>
<comment type="caution">
    <text evidence="9">The sequence shown here is derived from an EMBL/GenBank/DDBJ whole genome shotgun (WGS) entry which is preliminary data.</text>
</comment>
<evidence type="ECO:0000256" key="6">
    <source>
        <dbReference type="ARBA" id="ARBA00023049"/>
    </source>
</evidence>
<feature type="signal peptide" evidence="7">
    <location>
        <begin position="1"/>
        <end position="26"/>
    </location>
</feature>
<dbReference type="GO" id="GO:0004222">
    <property type="term" value="F:metalloendopeptidase activity"/>
    <property type="evidence" value="ECO:0007669"/>
    <property type="project" value="TreeGrafter"/>
</dbReference>
<keyword evidence="3" id="KW-0479">Metal-binding</keyword>
<dbReference type="GO" id="GO:0046872">
    <property type="term" value="F:metal ion binding"/>
    <property type="evidence" value="ECO:0007669"/>
    <property type="project" value="UniProtKB-KW"/>
</dbReference>
<dbReference type="CDD" id="cd12797">
    <property type="entry name" value="M23_peptidase"/>
    <property type="match status" value="1"/>
</dbReference>
<evidence type="ECO:0000313" key="9">
    <source>
        <dbReference type="EMBL" id="RVT91233.1"/>
    </source>
</evidence>
<keyword evidence="6" id="KW-0482">Metalloprotease</keyword>
<accession>A0A437M0W5</accession>
<name>A0A437M0W5_9SPHN</name>
<protein>
    <submittedName>
        <fullName evidence="9">M23 family metallopeptidase</fullName>
    </submittedName>
</protein>
<dbReference type="PANTHER" id="PTHR21666:SF288">
    <property type="entry name" value="CELL DIVISION PROTEIN YTFB"/>
    <property type="match status" value="1"/>
</dbReference>
<feature type="chain" id="PRO_5019525115" evidence="7">
    <location>
        <begin position="27"/>
        <end position="211"/>
    </location>
</feature>
<keyword evidence="5" id="KW-0862">Zinc</keyword>
<dbReference type="AlphaFoldDB" id="A0A437M0W5"/>
<dbReference type="EMBL" id="SACN01000002">
    <property type="protein sequence ID" value="RVT91233.1"/>
    <property type="molecule type" value="Genomic_DNA"/>
</dbReference>
<dbReference type="Proteomes" id="UP000282971">
    <property type="component" value="Unassembled WGS sequence"/>
</dbReference>